<organism evidence="2 3">
    <name type="scientific">Nitrosopumilus piranensis</name>
    <dbReference type="NCBI Taxonomy" id="1582439"/>
    <lineage>
        <taxon>Archaea</taxon>
        <taxon>Nitrososphaerota</taxon>
        <taxon>Nitrososphaeria</taxon>
        <taxon>Nitrosopumilales</taxon>
        <taxon>Nitrosopumilaceae</taxon>
        <taxon>Nitrosopumilus</taxon>
    </lineage>
</organism>
<reference evidence="2 3" key="2">
    <citation type="journal article" date="2016" name="ISME J.">
        <title>Physiological and genomic characterization of two novel marine thaumarchaeal strains indicates niche differentiation.</title>
        <authorList>
            <person name="Bayer B."/>
            <person name="Vojvoda J."/>
            <person name="Offre P."/>
            <person name="Alves R.J."/>
            <person name="Elisabeth N.H."/>
            <person name="Garcia J.A."/>
            <person name="Volland J.M."/>
            <person name="Srivastava A."/>
            <person name="Schleper C."/>
            <person name="Herndl G.J."/>
        </authorList>
    </citation>
    <scope>NUCLEOTIDE SEQUENCE [LARGE SCALE GENOMIC DNA]</scope>
    <source>
        <strain evidence="2 3">D3C</strain>
    </source>
</reference>
<reference evidence="2 3" key="3">
    <citation type="journal article" date="2019" name="Int. J. Syst. Evol. Microbiol.">
        <title>Nitrosopumilus adriaticus sp. nov. and Nitrosopumilus piranensis sp. nov., two ammonia-oxidizing archaea from the Adriatic Sea and members of the class Nitrososphaeria.</title>
        <authorList>
            <person name="Bayer B."/>
            <person name="Vojvoda J."/>
            <person name="Reinthaler T."/>
            <person name="Reyes C."/>
            <person name="Pinto M."/>
            <person name="Herndl G.J."/>
        </authorList>
    </citation>
    <scope>NUCLEOTIDE SEQUENCE [LARGE SCALE GENOMIC DNA]</scope>
    <source>
        <strain evidence="2 3">D3C</strain>
    </source>
</reference>
<dbReference type="Proteomes" id="UP000032027">
    <property type="component" value="Chromosome"/>
</dbReference>
<feature type="coiled-coil region" evidence="1">
    <location>
        <begin position="421"/>
        <end position="455"/>
    </location>
</feature>
<dbReference type="GeneID" id="41599869"/>
<dbReference type="OrthoDB" id="3014at2157"/>
<evidence type="ECO:0000313" key="2">
    <source>
        <dbReference type="EMBL" id="AJM91917.1"/>
    </source>
</evidence>
<dbReference type="RefSeq" id="WP_148702848.1">
    <property type="nucleotide sequence ID" value="NZ_CP010868.1"/>
</dbReference>
<dbReference type="EMBL" id="CP010868">
    <property type="protein sequence ID" value="AJM91917.1"/>
    <property type="molecule type" value="Genomic_DNA"/>
</dbReference>
<evidence type="ECO:0000313" key="3">
    <source>
        <dbReference type="Proteomes" id="UP000032027"/>
    </source>
</evidence>
<dbReference type="KEGG" id="nid:NPIRD3C_0703"/>
<accession>A0A0C5C9P4</accession>
<name>A0A0C5C9P4_9ARCH</name>
<gene>
    <name evidence="2" type="ORF">NPIRD3C_0703</name>
</gene>
<sequence>MVGVKILVISVAFALFFAASPAFAQESVATSNQTTLSGDLQSNPVAQDILKKIEQTKKWIADLEQRNYEKLKTQKELEEKRAHSLQILNQDLAEWEKLWEYFSSYNAFDRFVDKIPDSQVQNVFWDQFEFKEQKVKAGRDAFKEVLADGGSRQDALQAYFTAAETKRIELIETNSQFNVNHNLAYYSQQILFDKEGQFTDSPITGEQLRKYYEDYRTNPAYLEANPDDVVSWEDLSQTNPHTKCRDGHVVVYRFHADDYVCVSGSTAEMWVRHGMGEITGDGQNQFDQEPVTPLTKCNDGFVVIFNIETQKYSCILDDTAKYWIEQGLAEFHSVDDYVATSIENKDNSQRTEEVNLQIWEMKKEYEEKKIELKKLYDKKYDDALAESKRDEKNVTLDYTQRSGMSQKELSIKIGEIRERYESQKETLLKNKIHDLKNLENEFEQSMKDLVSFYEQDPYVEVRLNMGRTGYEAVAR</sequence>
<protein>
    <submittedName>
        <fullName evidence="2">Uncharacterized protein</fullName>
    </submittedName>
</protein>
<reference evidence="3" key="1">
    <citation type="submission" date="2015-02" db="EMBL/GenBank/DDBJ databases">
        <title>Characterization of two novel Thaumarchaeota isolated from the Northern Adriatic Sea.</title>
        <authorList>
            <person name="Bayer B."/>
            <person name="Vojvoda J."/>
            <person name="Offre P."/>
            <person name="Srivastava A."/>
            <person name="Elisabeth N."/>
            <person name="Garcia J.A.L."/>
            <person name="Schleper C."/>
            <person name="Herndl G.J."/>
        </authorList>
    </citation>
    <scope>NUCLEOTIDE SEQUENCE [LARGE SCALE GENOMIC DNA]</scope>
    <source>
        <strain evidence="3">D3C</strain>
    </source>
</reference>
<feature type="coiled-coil region" evidence="1">
    <location>
        <begin position="60"/>
        <end position="88"/>
    </location>
</feature>
<dbReference type="HOGENOM" id="CLU_036467_0_0_2"/>
<evidence type="ECO:0000256" key="1">
    <source>
        <dbReference type="SAM" id="Coils"/>
    </source>
</evidence>
<proteinExistence type="predicted"/>
<dbReference type="AlphaFoldDB" id="A0A0C5C9P4"/>
<keyword evidence="3" id="KW-1185">Reference proteome</keyword>
<keyword evidence="1" id="KW-0175">Coiled coil</keyword>
<dbReference type="PATRIC" id="fig|1582439.9.peg.719"/>